<dbReference type="STRING" id="1279009.ADICEAN_03766"/>
<keyword evidence="3" id="KW-1185">Reference proteome</keyword>
<dbReference type="OrthoDB" id="980823at2"/>
<protein>
    <submittedName>
        <fullName evidence="2">Uncharacterized protein</fullName>
    </submittedName>
</protein>
<gene>
    <name evidence="2" type="ORF">ADICEAN_03766</name>
</gene>
<accession>M7N1E3</accession>
<sequence length="124" mass="13608">MICWFWNYKGLMRRLPVLMALLAGCMFAATPAGKSFFPGVSAGAQEVQLQDQTAASGEEIPVFEPGFSALAQVAPLQLFFFQPAFVPALTPLVEIVEQAPATVPRLFTPYFRTLFRQIISPNAP</sequence>
<evidence type="ECO:0000256" key="1">
    <source>
        <dbReference type="SAM" id="SignalP"/>
    </source>
</evidence>
<dbReference type="RefSeq" id="WP_009197145.1">
    <property type="nucleotide sequence ID" value="NZ_AODQ01000145.1"/>
</dbReference>
<comment type="caution">
    <text evidence="2">The sequence shown here is derived from an EMBL/GenBank/DDBJ whole genome shotgun (WGS) entry which is preliminary data.</text>
</comment>
<organism evidence="2 3">
    <name type="scientific">Cesiribacter andamanensis AMV16</name>
    <dbReference type="NCBI Taxonomy" id="1279009"/>
    <lineage>
        <taxon>Bacteria</taxon>
        <taxon>Pseudomonadati</taxon>
        <taxon>Bacteroidota</taxon>
        <taxon>Cytophagia</taxon>
        <taxon>Cytophagales</taxon>
        <taxon>Cesiribacteraceae</taxon>
        <taxon>Cesiribacter</taxon>
    </lineage>
</organism>
<dbReference type="EMBL" id="AODQ01000145">
    <property type="protein sequence ID" value="EMR01112.1"/>
    <property type="molecule type" value="Genomic_DNA"/>
</dbReference>
<proteinExistence type="predicted"/>
<keyword evidence="1" id="KW-0732">Signal</keyword>
<reference evidence="2 3" key="1">
    <citation type="journal article" date="2013" name="Genome Announc.">
        <title>Draft Genome Sequence of Cesiribacter andamanensis Strain AMV16T, Isolated from a Soil Sample from a Mud Volcano in the Andaman Islands, India.</title>
        <authorList>
            <person name="Shivaji S."/>
            <person name="Ara S."/>
            <person name="Begum Z."/>
            <person name="Srinivas T.N."/>
            <person name="Singh A."/>
            <person name="Kumar Pinnaka A."/>
        </authorList>
    </citation>
    <scope>NUCLEOTIDE SEQUENCE [LARGE SCALE GENOMIC DNA]</scope>
    <source>
        <strain evidence="2 3">AMV16</strain>
    </source>
</reference>
<dbReference type="AlphaFoldDB" id="M7N1E3"/>
<evidence type="ECO:0000313" key="3">
    <source>
        <dbReference type="Proteomes" id="UP000011910"/>
    </source>
</evidence>
<feature type="chain" id="PRO_5004081768" evidence="1">
    <location>
        <begin position="29"/>
        <end position="124"/>
    </location>
</feature>
<evidence type="ECO:0000313" key="2">
    <source>
        <dbReference type="EMBL" id="EMR01112.1"/>
    </source>
</evidence>
<dbReference type="Proteomes" id="UP000011910">
    <property type="component" value="Unassembled WGS sequence"/>
</dbReference>
<name>M7N1E3_9BACT</name>
<feature type="signal peptide" evidence="1">
    <location>
        <begin position="1"/>
        <end position="28"/>
    </location>
</feature>